<organism evidence="2 3">
    <name type="scientific">Liberibacter asiaticus (strain psy62)</name>
    <dbReference type="NCBI Taxonomy" id="537021"/>
    <lineage>
        <taxon>Bacteria</taxon>
        <taxon>Pseudomonadati</taxon>
        <taxon>Pseudomonadota</taxon>
        <taxon>Alphaproteobacteria</taxon>
        <taxon>Hyphomicrobiales</taxon>
        <taxon>Rhizobiaceae</taxon>
        <taxon>Liberibacter</taxon>
    </lineage>
</organism>
<evidence type="ECO:0000313" key="2">
    <source>
        <dbReference type="EMBL" id="ACT57604.1"/>
    </source>
</evidence>
<feature type="domain" description="Peptidase S74" evidence="1">
    <location>
        <begin position="75"/>
        <end position="119"/>
    </location>
</feature>
<dbReference type="STRING" id="537021.CLIBASIA_05165"/>
<dbReference type="AlphaFoldDB" id="C6XGV1"/>
<evidence type="ECO:0000313" key="3">
    <source>
        <dbReference type="Proteomes" id="UP000002744"/>
    </source>
</evidence>
<dbReference type="Pfam" id="PF13884">
    <property type="entry name" value="Peptidase_S74"/>
    <property type="match status" value="1"/>
</dbReference>
<reference evidence="2 3" key="2">
    <citation type="journal article" date="2011" name="Appl. Environ. Microbiol.">
        <title>Diversity and plasticity of the intracellular plant pathogen and insect symbiont, 'Candidatus Liberibacter asiaticus', revealed by hyper variable prophage genes with intragenic tandem repeats.</title>
        <authorList>
            <person name="Zhou L."/>
            <person name="Powell C.A."/>
            <person name="Hoffman M.T."/>
            <person name="Li W."/>
            <person name="Fan G."/>
            <person name="Liu B."/>
            <person name="Lin H."/>
            <person name="Duan Y."/>
        </authorList>
    </citation>
    <scope>NUCLEOTIDE SEQUENCE [LARGE SCALE GENOMIC DNA]</scope>
    <source>
        <strain evidence="3">psy62</strain>
    </source>
</reference>
<dbReference type="HOGENOM" id="CLU_1737192_0_0_5"/>
<accession>C6XGV1</accession>
<reference evidence="2 3" key="1">
    <citation type="journal article" date="2009" name="Mol. Plant Microbe Interact.">
        <title>Complete genome sequence of citrus huanglongbing bacterium, 'Candidatus Liberibacter asiaticus' obtained through metagenomics.</title>
        <authorList>
            <person name="Duan Y."/>
            <person name="Zhou L."/>
            <person name="Hall D.G."/>
            <person name="Li W."/>
            <person name="Doddapaneni H."/>
            <person name="Lin H."/>
            <person name="Liu L."/>
            <person name="Vahling C.M."/>
            <person name="Gabriel D.W."/>
            <person name="Williams K.P."/>
            <person name="Dickerman A."/>
            <person name="Sun Y."/>
            <person name="Gottwald T."/>
        </authorList>
    </citation>
    <scope>NUCLEOTIDE SEQUENCE [LARGE SCALE GENOMIC DNA]</scope>
    <source>
        <strain evidence="3">psy62</strain>
    </source>
</reference>
<dbReference type="InterPro" id="IPR030392">
    <property type="entry name" value="S74_ICA"/>
</dbReference>
<dbReference type="OrthoDB" id="7226450at2"/>
<dbReference type="Proteomes" id="UP000002744">
    <property type="component" value="Chromosome"/>
</dbReference>
<dbReference type="GeneID" id="93077354"/>
<name>C6XGV1_LIBAP</name>
<dbReference type="EMBL" id="CP001677">
    <property type="protein sequence ID" value="ACT57604.1"/>
    <property type="molecule type" value="Genomic_DNA"/>
</dbReference>
<dbReference type="KEGG" id="las:CLIBASIA_05165"/>
<protein>
    <recommendedName>
        <fullName evidence="1">Peptidase S74 domain-containing protein</fullName>
    </recommendedName>
</protein>
<proteinExistence type="predicted"/>
<sequence length="150" mass="17125">MDQKQQAFHEILSLMQNVTVPKLPISLNNPTPIAPIDYAGIAQNIYQNQLSERKEGKKEFYDAVNMGYQLAPLVSDRRMKCNVKPVANLYQYRYLSDPKNVQRIGVIAQEISKIRPDTVVENNQGIKSVDYGRLFNIGQIQTKQKKNTAQ</sequence>
<evidence type="ECO:0000259" key="1">
    <source>
        <dbReference type="Pfam" id="PF13884"/>
    </source>
</evidence>
<dbReference type="RefSeq" id="WP_015824976.1">
    <property type="nucleotide sequence ID" value="NC_012985.3"/>
</dbReference>
<gene>
    <name evidence="2" type="ordered locus">CLIBASIA_05165</name>
</gene>